<feature type="transmembrane region" description="Helical" evidence="1">
    <location>
        <begin position="76"/>
        <end position="96"/>
    </location>
</feature>
<reference evidence="2 3" key="1">
    <citation type="submission" date="2018-11" db="EMBL/GenBank/DDBJ databases">
        <title>Genomic Encyclopedia of Type Strains, Phase IV (KMG-IV): sequencing the most valuable type-strain genomes for metagenomic binning, comparative biology and taxonomic classification.</title>
        <authorList>
            <person name="Goeker M."/>
        </authorList>
    </citation>
    <scope>NUCLEOTIDE SEQUENCE [LARGE SCALE GENOMIC DNA]</scope>
    <source>
        <strain evidence="2 3">DSM 26537</strain>
    </source>
</reference>
<dbReference type="AlphaFoldDB" id="A0A3N1XR14"/>
<evidence type="ECO:0000256" key="1">
    <source>
        <dbReference type="SAM" id="Phobius"/>
    </source>
</evidence>
<feature type="transmembrane region" description="Helical" evidence="1">
    <location>
        <begin position="44"/>
        <end position="64"/>
    </location>
</feature>
<proteinExistence type="predicted"/>
<evidence type="ECO:0000313" key="2">
    <source>
        <dbReference type="EMBL" id="ROR29066.1"/>
    </source>
</evidence>
<gene>
    <name evidence="2" type="ORF">EDD66_1031</name>
</gene>
<dbReference type="InterPro" id="IPR021560">
    <property type="entry name" value="DUF3021"/>
</dbReference>
<accession>A0A3N1XR14</accession>
<dbReference type="Pfam" id="PF11457">
    <property type="entry name" value="DUF3021"/>
    <property type="match status" value="1"/>
</dbReference>
<keyword evidence="1" id="KW-0472">Membrane</keyword>
<evidence type="ECO:0000313" key="3">
    <source>
        <dbReference type="Proteomes" id="UP000273083"/>
    </source>
</evidence>
<keyword evidence="3" id="KW-1185">Reference proteome</keyword>
<keyword evidence="1" id="KW-0812">Transmembrane</keyword>
<name>A0A3N1XR14_9FIRM</name>
<feature type="transmembrane region" description="Helical" evidence="1">
    <location>
        <begin position="12"/>
        <end position="32"/>
    </location>
</feature>
<feature type="transmembrane region" description="Helical" evidence="1">
    <location>
        <begin position="102"/>
        <end position="123"/>
    </location>
</feature>
<protein>
    <submittedName>
        <fullName evidence="2">DUF3021 family protein</fullName>
    </submittedName>
</protein>
<dbReference type="OrthoDB" id="2003588at2"/>
<keyword evidence="1" id="KW-1133">Transmembrane helix</keyword>
<comment type="caution">
    <text evidence="2">The sequence shown here is derived from an EMBL/GenBank/DDBJ whole genome shotgun (WGS) entry which is preliminary data.</text>
</comment>
<dbReference type="RefSeq" id="WP_123608535.1">
    <property type="nucleotide sequence ID" value="NZ_RJVG01000003.1"/>
</dbReference>
<dbReference type="EMBL" id="RJVG01000003">
    <property type="protein sequence ID" value="ROR29066.1"/>
    <property type="molecule type" value="Genomic_DNA"/>
</dbReference>
<organism evidence="2 3">
    <name type="scientific">Mobilisporobacter senegalensis</name>
    <dbReference type="NCBI Taxonomy" id="1329262"/>
    <lineage>
        <taxon>Bacteria</taxon>
        <taxon>Bacillati</taxon>
        <taxon>Bacillota</taxon>
        <taxon>Clostridia</taxon>
        <taxon>Lachnospirales</taxon>
        <taxon>Lachnospiraceae</taxon>
        <taxon>Mobilisporobacter</taxon>
    </lineage>
</organism>
<sequence>MDFKEFLKKNLLNYFIIVTGITIAIAVLGAIYDSNTKFGYEAFFSPLIIGVIAILPSFILYSSKELSSSQMFIRKILHFIVLEMFLITFGHFTGLFDGNNAAFPFAISVFIIYIFVHLIIWIIDSKTANEINKGLKNMQNRL</sequence>
<dbReference type="Proteomes" id="UP000273083">
    <property type="component" value="Unassembled WGS sequence"/>
</dbReference>